<organism evidence="2 3">
    <name type="scientific">Denitrovibrio acetiphilus (strain DSM 12809 / NBRC 114555 / N2460)</name>
    <dbReference type="NCBI Taxonomy" id="522772"/>
    <lineage>
        <taxon>Bacteria</taxon>
        <taxon>Pseudomonadati</taxon>
        <taxon>Deferribacterota</taxon>
        <taxon>Deferribacteres</taxon>
        <taxon>Deferribacterales</taxon>
        <taxon>Geovibrionaceae</taxon>
        <taxon>Denitrovibrio</taxon>
    </lineage>
</organism>
<dbReference type="RefSeq" id="WP_013011388.1">
    <property type="nucleotide sequence ID" value="NC_013943.1"/>
</dbReference>
<dbReference type="EMBL" id="CP001968">
    <property type="protein sequence ID" value="ADD68885.1"/>
    <property type="molecule type" value="Genomic_DNA"/>
</dbReference>
<dbReference type="PANTHER" id="PTHR34227:SF1">
    <property type="entry name" value="DIMETHYL SULFOXIDE REDUCTASE CHAPERONE-RELATED"/>
    <property type="match status" value="1"/>
</dbReference>
<dbReference type="InterPro" id="IPR050289">
    <property type="entry name" value="TorD/DmsD_chaperones"/>
</dbReference>
<dbReference type="KEGG" id="dap:Dacet_2123"/>
<dbReference type="PaxDb" id="522772-Dacet_2123"/>
<dbReference type="Proteomes" id="UP000002012">
    <property type="component" value="Chromosome"/>
</dbReference>
<keyword evidence="3" id="KW-1185">Reference proteome</keyword>
<evidence type="ECO:0000256" key="1">
    <source>
        <dbReference type="ARBA" id="ARBA00023186"/>
    </source>
</evidence>
<reference evidence="2 3" key="1">
    <citation type="journal article" date="2010" name="Stand. Genomic Sci.">
        <title>Complete genome sequence of Denitrovibrio acetiphilus type strain (N2460).</title>
        <authorList>
            <person name="Kiss H."/>
            <person name="Lang E."/>
            <person name="Lapidus A."/>
            <person name="Copeland A."/>
            <person name="Nolan M."/>
            <person name="Glavina Del Rio T."/>
            <person name="Chen F."/>
            <person name="Lucas S."/>
            <person name="Tice H."/>
            <person name="Cheng J.F."/>
            <person name="Han C."/>
            <person name="Goodwin L."/>
            <person name="Pitluck S."/>
            <person name="Liolios K."/>
            <person name="Pati A."/>
            <person name="Ivanova N."/>
            <person name="Mavromatis K."/>
            <person name="Chen A."/>
            <person name="Palaniappan K."/>
            <person name="Land M."/>
            <person name="Hauser L."/>
            <person name="Chang Y.J."/>
            <person name="Jeffries C.D."/>
            <person name="Detter J.C."/>
            <person name="Brettin T."/>
            <person name="Spring S."/>
            <person name="Rohde M."/>
            <person name="Goker M."/>
            <person name="Woyke T."/>
            <person name="Bristow J."/>
            <person name="Eisen J.A."/>
            <person name="Markowitz V."/>
            <person name="Hugenholtz P."/>
            <person name="Kyrpides N.C."/>
            <person name="Klenk H.P."/>
        </authorList>
    </citation>
    <scope>NUCLEOTIDE SEQUENCE [LARGE SCALE GENOMIC DNA]</scope>
    <source>
        <strain evidence="3">DSM 12809 / NBRC 114555 / N2460</strain>
    </source>
</reference>
<accession>D4H294</accession>
<dbReference type="InParanoid" id="D4H294"/>
<proteinExistence type="predicted"/>
<dbReference type="HOGENOM" id="CLU_077650_6_0_0"/>
<gene>
    <name evidence="2" type="ordered locus">Dacet_2123</name>
</gene>
<dbReference type="STRING" id="522772.Dacet_2123"/>
<dbReference type="InterPro" id="IPR020945">
    <property type="entry name" value="DMSO/NO3_reduct_chaperone"/>
</dbReference>
<evidence type="ECO:0000313" key="3">
    <source>
        <dbReference type="Proteomes" id="UP000002012"/>
    </source>
</evidence>
<dbReference type="Pfam" id="PF02613">
    <property type="entry name" value="Nitrate_red_del"/>
    <property type="match status" value="1"/>
</dbReference>
<keyword evidence="1" id="KW-0143">Chaperone</keyword>
<dbReference type="eggNOG" id="COG3381">
    <property type="taxonomic scope" value="Bacteria"/>
</dbReference>
<dbReference type="FunCoup" id="D4H294">
    <property type="interactions" value="17"/>
</dbReference>
<protein>
    <submittedName>
        <fullName evidence="2">Cytoplasmic chaperone TorD family protein</fullName>
    </submittedName>
</protein>
<sequence>MTTESLSINAEISRLFSIMFYNPEETFLSEPETVKALAELIKEKDASFRDDAEKLVNSLKELDAQELMLDYAALFVGPFQLQAPPYGSVYLDVAKTVNGESTAAVTDIYRKFALNVKPDMREPADHIAIELEFIHTALITIGNMKAENKDTTETENVFNDFISDYYHPFVSRMCELIEKNASTDFYKSIGGLLKTFSDELKLVQV</sequence>
<dbReference type="PANTHER" id="PTHR34227">
    <property type="entry name" value="CHAPERONE PROTEIN YCDY"/>
    <property type="match status" value="1"/>
</dbReference>
<dbReference type="SUPFAM" id="SSF89155">
    <property type="entry name" value="TorD-like"/>
    <property type="match status" value="1"/>
</dbReference>
<dbReference type="OrthoDB" id="13061at2"/>
<dbReference type="AlphaFoldDB" id="D4H294"/>
<dbReference type="InterPro" id="IPR036411">
    <property type="entry name" value="TorD-like_sf"/>
</dbReference>
<dbReference type="Gene3D" id="1.10.3480.10">
    <property type="entry name" value="TorD-like"/>
    <property type="match status" value="1"/>
</dbReference>
<name>D4H294_DENA2</name>
<evidence type="ECO:0000313" key="2">
    <source>
        <dbReference type="EMBL" id="ADD68885.1"/>
    </source>
</evidence>